<evidence type="ECO:0000259" key="2">
    <source>
        <dbReference type="SMART" id="SM00355"/>
    </source>
</evidence>
<evidence type="ECO:0000256" key="1">
    <source>
        <dbReference type="SAM" id="MobiDB-lite"/>
    </source>
</evidence>
<feature type="region of interest" description="Disordered" evidence="1">
    <location>
        <begin position="48"/>
        <end position="163"/>
    </location>
</feature>
<keyword evidence="4" id="KW-1185">Reference proteome</keyword>
<dbReference type="AlphaFoldDB" id="A0A292Q8S5"/>
<sequence>NVLIGSPEPCAPTPQYQPPLRCGDQTIVHPFMGIYGLPFDLDLVQDVSEDSRPGSWSTQGDSTAPLPWDSSSGSSGSLEVLPIRPEPMAIGGAGIGDTPGASPHLTASTPGLGDNMSSCAASPVVPNTPTTGPLPQAMVPKQRYEAASPTRQRRVRKSQKAPKHTSLYRCLHQGCGGKTFTSRSAMVRHENENHLAGEVTLYFCSDKQCPRSRKGFPRRHNLMVHMNGRKHR</sequence>
<feature type="domain" description="C2H2-type" evidence="2">
    <location>
        <begin position="202"/>
        <end position="231"/>
    </location>
</feature>
<dbReference type="Gene3D" id="3.30.160.60">
    <property type="entry name" value="Classic Zinc Finger"/>
    <property type="match status" value="1"/>
</dbReference>
<feature type="compositionally biased region" description="Basic residues" evidence="1">
    <location>
        <begin position="151"/>
        <end position="163"/>
    </location>
</feature>
<organism evidence="3 4">
    <name type="scientific">Tuber aestivum</name>
    <name type="common">summer truffle</name>
    <dbReference type="NCBI Taxonomy" id="59557"/>
    <lineage>
        <taxon>Eukaryota</taxon>
        <taxon>Fungi</taxon>
        <taxon>Dikarya</taxon>
        <taxon>Ascomycota</taxon>
        <taxon>Pezizomycotina</taxon>
        <taxon>Pezizomycetes</taxon>
        <taxon>Pezizales</taxon>
        <taxon>Tuberaceae</taxon>
        <taxon>Tuber</taxon>
    </lineage>
</organism>
<evidence type="ECO:0000313" key="3">
    <source>
        <dbReference type="EMBL" id="CUS15471.1"/>
    </source>
</evidence>
<accession>A0A292Q8S5</accession>
<reference evidence="3" key="1">
    <citation type="submission" date="2015-10" db="EMBL/GenBank/DDBJ databases">
        <authorList>
            <person name="Regsiter A."/>
            <person name="william w."/>
        </authorList>
    </citation>
    <scope>NUCLEOTIDE SEQUENCE</scope>
    <source>
        <strain evidence="3">Montdore</strain>
    </source>
</reference>
<dbReference type="InterPro" id="IPR059009">
    <property type="entry name" value="Znf_C2H2_17_1st"/>
</dbReference>
<feature type="compositionally biased region" description="Polar residues" evidence="1">
    <location>
        <begin position="105"/>
        <end position="133"/>
    </location>
</feature>
<dbReference type="SMART" id="SM00355">
    <property type="entry name" value="ZnF_C2H2"/>
    <property type="match status" value="2"/>
</dbReference>
<dbReference type="EMBL" id="LN890946">
    <property type="protein sequence ID" value="CUS15471.1"/>
    <property type="molecule type" value="Genomic_DNA"/>
</dbReference>
<proteinExistence type="predicted"/>
<gene>
    <name evidence="3" type="ORF">GSTUAT00000404001</name>
</gene>
<dbReference type="Proteomes" id="UP001412239">
    <property type="component" value="Unassembled WGS sequence"/>
</dbReference>
<dbReference type="InterPro" id="IPR013087">
    <property type="entry name" value="Znf_C2H2_type"/>
</dbReference>
<name>A0A292Q8S5_9PEZI</name>
<feature type="domain" description="C2H2-type" evidence="2">
    <location>
        <begin position="168"/>
        <end position="194"/>
    </location>
</feature>
<feature type="non-terminal residue" evidence="3">
    <location>
        <position position="1"/>
    </location>
</feature>
<feature type="non-terminal residue" evidence="3">
    <location>
        <position position="232"/>
    </location>
</feature>
<dbReference type="Pfam" id="PF26177">
    <property type="entry name" value="zf_C2H2_17_1st"/>
    <property type="match status" value="1"/>
</dbReference>
<evidence type="ECO:0000313" key="4">
    <source>
        <dbReference type="Proteomes" id="UP001412239"/>
    </source>
</evidence>
<protein>
    <recommendedName>
        <fullName evidence="2">C2H2-type domain-containing protein</fullName>
    </recommendedName>
</protein>